<evidence type="ECO:0000313" key="3">
    <source>
        <dbReference type="Proteomes" id="UP000402241"/>
    </source>
</evidence>
<dbReference type="EMBL" id="JAAHBZ010000003">
    <property type="protein sequence ID" value="NES28041.1"/>
    <property type="molecule type" value="Genomic_DNA"/>
</dbReference>
<dbReference type="Proteomes" id="UP000477779">
    <property type="component" value="Unassembled WGS sequence"/>
</dbReference>
<proteinExistence type="predicted"/>
<gene>
    <name evidence="1" type="ORF">G3561_10835</name>
    <name evidence="2" type="ORF">GCE86_09205</name>
</gene>
<sequence>MVTKSLVDVFNEAVDYGVEGAVPVGTPVGVEKLSHVLRVFNAIMSGGLGFAVEVIEPDEFKRAVEGFRYLDLAEVANLLAELVESYGSSDYDFRKEEILEHALNVGAPVNDAFRRKVSQVPSDFGV</sequence>
<organism evidence="1 4">
    <name type="scientific">Micromonospora terminaliae</name>
    <dbReference type="NCBI Taxonomy" id="1914461"/>
    <lineage>
        <taxon>Bacteria</taxon>
        <taxon>Bacillati</taxon>
        <taxon>Actinomycetota</taxon>
        <taxon>Actinomycetes</taxon>
        <taxon>Micromonosporales</taxon>
        <taxon>Micromonosporaceae</taxon>
        <taxon>Micromonospora</taxon>
    </lineage>
</organism>
<protein>
    <submittedName>
        <fullName evidence="1">Uncharacterized protein</fullName>
    </submittedName>
</protein>
<name>A0AAJ2ZE89_9ACTN</name>
<evidence type="ECO:0000313" key="2">
    <source>
        <dbReference type="EMBL" id="QGL47205.1"/>
    </source>
</evidence>
<dbReference type="RefSeq" id="WP_154226552.1">
    <property type="nucleotide sequence ID" value="NZ_CP045309.1"/>
</dbReference>
<dbReference type="Proteomes" id="UP000402241">
    <property type="component" value="Chromosome"/>
</dbReference>
<evidence type="ECO:0000313" key="4">
    <source>
        <dbReference type="Proteomes" id="UP000477779"/>
    </source>
</evidence>
<dbReference type="EMBL" id="CP045309">
    <property type="protein sequence ID" value="QGL47205.1"/>
    <property type="molecule type" value="Genomic_DNA"/>
</dbReference>
<reference evidence="2 3" key="1">
    <citation type="submission" date="2019-10" db="EMBL/GenBank/DDBJ databases">
        <title>Genome Sequence of Micromonospora terminaliae DSM 101760.</title>
        <authorList>
            <person name="Guo L."/>
        </authorList>
    </citation>
    <scope>NUCLEOTIDE SEQUENCE [LARGE SCALE GENOMIC DNA]</scope>
    <source>
        <strain evidence="2 3">DSM 101760</strain>
    </source>
</reference>
<accession>A0AAJ2ZE89</accession>
<keyword evidence="3" id="KW-1185">Reference proteome</keyword>
<evidence type="ECO:0000313" key="1">
    <source>
        <dbReference type="EMBL" id="NES28041.1"/>
    </source>
</evidence>
<reference evidence="1 4" key="2">
    <citation type="submission" date="2020-02" db="EMBL/GenBank/DDBJ databases">
        <title>WGS of Micromonospora spp. isolated from hot spring.</title>
        <authorList>
            <person name="Thawai C."/>
        </authorList>
    </citation>
    <scope>NUCLEOTIDE SEQUENCE [LARGE SCALE GENOMIC DNA]</scope>
    <source>
        <strain evidence="1 4">TMS7</strain>
    </source>
</reference>
<dbReference type="AlphaFoldDB" id="A0AAJ2ZE89"/>